<dbReference type="Proteomes" id="UP001233271">
    <property type="component" value="Chromosome 6"/>
</dbReference>
<dbReference type="KEGG" id="ccac:CcaHIS019_0604250"/>
<sequence>MSDKPPHLDIQVDDDAPPTPYRPNPKVAVVVAGAALAVTFGLTLLVIPYVRQAAKLQAAEAADYALKEAAKASRVEAGVEAPEVPLTFREKLEALKNAKEEEEVNEELGEPVEPVSPWLGFQALGIATAIVGVSAGLGVWGAAKFLGVNSMEEFAARMRGSLEETYPELIQQVRREGDEAPIDAPNLLTRHGEFNEPKFDDWIRGIEAEEAAEAASIKAAKAEGTLPKGDAANYGSRPQDSRVLAELAAKRDQESDVRLV</sequence>
<reference evidence="3" key="1">
    <citation type="journal article" date="2023" name="BMC Genomics">
        <title>Chromosome-level genome assemblies of Cutaneotrichosporon spp. (Trichosporonales, Basidiomycota) reveal imbalanced evolution between nucleotide sequences and chromosome synteny.</title>
        <authorList>
            <person name="Kobayashi Y."/>
            <person name="Kayamori A."/>
            <person name="Aoki K."/>
            <person name="Shiwa Y."/>
            <person name="Matsutani M."/>
            <person name="Fujita N."/>
            <person name="Sugita T."/>
            <person name="Iwasaki W."/>
            <person name="Tanaka N."/>
            <person name="Takashima M."/>
        </authorList>
    </citation>
    <scope>NUCLEOTIDE SEQUENCE</scope>
    <source>
        <strain evidence="3">HIS019</strain>
    </source>
</reference>
<gene>
    <name evidence="3" type="ORF">CcaverHIS019_0604250</name>
</gene>
<keyword evidence="2" id="KW-0812">Transmembrane</keyword>
<proteinExistence type="predicted"/>
<dbReference type="AlphaFoldDB" id="A0AA48L8B3"/>
<dbReference type="RefSeq" id="XP_060459231.1">
    <property type="nucleotide sequence ID" value="XM_060602881.1"/>
</dbReference>
<keyword evidence="2" id="KW-1133">Transmembrane helix</keyword>
<evidence type="ECO:0000256" key="2">
    <source>
        <dbReference type="SAM" id="Phobius"/>
    </source>
</evidence>
<evidence type="ECO:0000256" key="1">
    <source>
        <dbReference type="SAM" id="MobiDB-lite"/>
    </source>
</evidence>
<name>A0AA48L8B3_9TREE</name>
<organism evidence="3 4">
    <name type="scientific">Cutaneotrichosporon cavernicola</name>
    <dbReference type="NCBI Taxonomy" id="279322"/>
    <lineage>
        <taxon>Eukaryota</taxon>
        <taxon>Fungi</taxon>
        <taxon>Dikarya</taxon>
        <taxon>Basidiomycota</taxon>
        <taxon>Agaricomycotina</taxon>
        <taxon>Tremellomycetes</taxon>
        <taxon>Trichosporonales</taxon>
        <taxon>Trichosporonaceae</taxon>
        <taxon>Cutaneotrichosporon</taxon>
    </lineage>
</organism>
<dbReference type="GeneID" id="85497836"/>
<keyword evidence="4" id="KW-1185">Reference proteome</keyword>
<evidence type="ECO:0000313" key="3">
    <source>
        <dbReference type="EMBL" id="BEI93966.1"/>
    </source>
</evidence>
<keyword evidence="2" id="KW-0472">Membrane</keyword>
<dbReference type="EMBL" id="AP028217">
    <property type="protein sequence ID" value="BEI93966.1"/>
    <property type="molecule type" value="Genomic_DNA"/>
</dbReference>
<feature type="transmembrane region" description="Helical" evidence="2">
    <location>
        <begin position="27"/>
        <end position="47"/>
    </location>
</feature>
<accession>A0AA48L8B3</accession>
<feature type="region of interest" description="Disordered" evidence="1">
    <location>
        <begin position="1"/>
        <end position="21"/>
    </location>
</feature>
<protein>
    <submittedName>
        <fullName evidence="3">Uncharacterized protein</fullName>
    </submittedName>
</protein>
<evidence type="ECO:0000313" key="4">
    <source>
        <dbReference type="Proteomes" id="UP001233271"/>
    </source>
</evidence>